<feature type="domain" description="Pesticidal crystal protein Cry22Aa Ig-like" evidence="2">
    <location>
        <begin position="171"/>
        <end position="241"/>
    </location>
</feature>
<accession>A0A3E0AQY5</accession>
<dbReference type="Proteomes" id="UP000257076">
    <property type="component" value="Unassembled WGS sequence"/>
</dbReference>
<dbReference type="Pfam" id="PF16403">
    <property type="entry name" value="Bact_surface_Ig-like"/>
    <property type="match status" value="2"/>
</dbReference>
<comment type="caution">
    <text evidence="3">The sequence shown here is derived from an EMBL/GenBank/DDBJ whole genome shotgun (WGS) entry which is preliminary data.</text>
</comment>
<evidence type="ECO:0000259" key="2">
    <source>
        <dbReference type="Pfam" id="PF16403"/>
    </source>
</evidence>
<feature type="domain" description="Pesticidal crystal protein Cry22Aa Ig-like" evidence="2">
    <location>
        <begin position="60"/>
        <end position="132"/>
    </location>
</feature>
<evidence type="ECO:0000256" key="1">
    <source>
        <dbReference type="SAM" id="MobiDB-lite"/>
    </source>
</evidence>
<dbReference type="InterPro" id="IPR032179">
    <property type="entry name" value="Cry22Aa_Ig-like"/>
</dbReference>
<organism evidence="3 4">
    <name type="scientific">Jeotgalicoccus halotolerans</name>
    <dbReference type="NCBI Taxonomy" id="157227"/>
    <lineage>
        <taxon>Bacteria</taxon>
        <taxon>Bacillati</taxon>
        <taxon>Bacillota</taxon>
        <taxon>Bacilli</taxon>
        <taxon>Bacillales</taxon>
        <taxon>Staphylococcaceae</taxon>
        <taxon>Jeotgalicoccus</taxon>
    </lineage>
</organism>
<evidence type="ECO:0000313" key="4">
    <source>
        <dbReference type="Proteomes" id="UP000257076"/>
    </source>
</evidence>
<gene>
    <name evidence="3" type="ORF">DFR63_2330</name>
</gene>
<dbReference type="EMBL" id="QUMW01000017">
    <property type="protein sequence ID" value="REG20613.1"/>
    <property type="molecule type" value="Genomic_DNA"/>
</dbReference>
<protein>
    <submittedName>
        <fullName evidence="3">Uncharacterized protein DUF5011</fullName>
    </submittedName>
</protein>
<dbReference type="Gene3D" id="2.60.40.10">
    <property type="entry name" value="Immunoglobulins"/>
    <property type="match status" value="2"/>
</dbReference>
<feature type="compositionally biased region" description="Low complexity" evidence="1">
    <location>
        <begin position="151"/>
        <end position="173"/>
    </location>
</feature>
<dbReference type="InterPro" id="IPR013783">
    <property type="entry name" value="Ig-like_fold"/>
</dbReference>
<dbReference type="RefSeq" id="WP_115886081.1">
    <property type="nucleotide sequence ID" value="NZ_CBCSHX010000009.1"/>
</dbReference>
<reference evidence="3 4" key="1">
    <citation type="submission" date="2018-08" db="EMBL/GenBank/DDBJ databases">
        <title>Genomic Encyclopedia of Type Strains, Phase IV (KMG-IV): sequencing the most valuable type-strain genomes for metagenomic binning, comparative biology and taxonomic classification.</title>
        <authorList>
            <person name="Goeker M."/>
        </authorList>
    </citation>
    <scope>NUCLEOTIDE SEQUENCE [LARGE SCALE GENOMIC DNA]</scope>
    <source>
        <strain evidence="3 4">DSM 17274</strain>
    </source>
</reference>
<dbReference type="OrthoDB" id="2195004at2"/>
<feature type="region of interest" description="Disordered" evidence="1">
    <location>
        <begin position="132"/>
        <end position="190"/>
    </location>
</feature>
<dbReference type="AlphaFoldDB" id="A0A3E0AQY5"/>
<feature type="compositionally biased region" description="Polar residues" evidence="1">
    <location>
        <begin position="175"/>
        <end position="184"/>
    </location>
</feature>
<evidence type="ECO:0000313" key="3">
    <source>
        <dbReference type="EMBL" id="REG20613.1"/>
    </source>
</evidence>
<keyword evidence="4" id="KW-1185">Reference proteome</keyword>
<name>A0A3E0AQY5_9STAP</name>
<sequence>MNANTLVKFMIGALPIAPVISDFIDTNVEETENNTDQAYENYDGPTMEDEIIAHSGSIPAIKGVGNINVQTGDTFDPLAGVYAVDSEDGNLTSSINVTNNSVNTESPGTYSVTYRVENSRGGYYEHVRQVTVSASESDSVPQVPPTEEQLGKSSSDKSSNTSSGTGNSVSFSGTEDLTINTGESFNPKDGVRVLDVDGTDISNQLYISGEVDNETPGEYTIAYAVFDSFGDPSASARTITVEQ</sequence>
<proteinExistence type="predicted"/>